<sequence length="172" mass="18575">MAYIESFNGKTPRIHESAIIAPTAVLIGDVTVDEGVSIWPNTVVRGDFAPIYIGAYTNIQDNSTVHADLDTPLCIESYVLIGHNSMIHGIRIGTCTLIGMSSCISVQTDIGAGCIVGAGSVLPQGKRIADRSLIFGSPARFVRELDDAAVARTKHEVMRYHDFAVQYPGWKV</sequence>
<dbReference type="Proteomes" id="UP000005481">
    <property type="component" value="Unassembled WGS sequence"/>
</dbReference>
<dbReference type="Gene3D" id="2.160.10.10">
    <property type="entry name" value="Hexapeptide repeat proteins"/>
    <property type="match status" value="1"/>
</dbReference>
<dbReference type="OrthoDB" id="9803036at2"/>
<dbReference type="PATRIC" id="fig|861450.3.peg.1984"/>
<keyword evidence="1" id="KW-0808">Transferase</keyword>
<dbReference type="InterPro" id="IPR011004">
    <property type="entry name" value="Trimer_LpxA-like_sf"/>
</dbReference>
<gene>
    <name evidence="1" type="ORF">HMPREF0080_02161</name>
</gene>
<reference evidence="1 2" key="1">
    <citation type="submission" date="2011-08" db="EMBL/GenBank/DDBJ databases">
        <authorList>
            <person name="Weinstock G."/>
            <person name="Sodergren E."/>
            <person name="Clifton S."/>
            <person name="Fulton L."/>
            <person name="Fulton B."/>
            <person name="Courtney L."/>
            <person name="Fronick C."/>
            <person name="Harrison M."/>
            <person name="Strong C."/>
            <person name="Farmer C."/>
            <person name="Delahaunty K."/>
            <person name="Markovic C."/>
            <person name="Hall O."/>
            <person name="Minx P."/>
            <person name="Tomlinson C."/>
            <person name="Mitreva M."/>
            <person name="Hou S."/>
            <person name="Chen J."/>
            <person name="Wollam A."/>
            <person name="Pepin K.H."/>
            <person name="Johnson M."/>
            <person name="Bhonagiri V."/>
            <person name="Zhang X."/>
            <person name="Suruliraj S."/>
            <person name="Warren W."/>
            <person name="Chinwalla A."/>
            <person name="Mardis E.R."/>
            <person name="Wilson R.K."/>
        </authorList>
    </citation>
    <scope>NUCLEOTIDE SEQUENCE [LARGE SCALE GENOMIC DNA]</scope>
    <source>
        <strain evidence="1 2">F0357</strain>
    </source>
</reference>
<dbReference type="InterPro" id="IPR047324">
    <property type="entry name" value="LbH_gamma_CA-like"/>
</dbReference>
<dbReference type="InterPro" id="IPR050484">
    <property type="entry name" value="Transf_Hexapept/Carb_Anhydrase"/>
</dbReference>
<dbReference type="GO" id="GO:0016740">
    <property type="term" value="F:transferase activity"/>
    <property type="evidence" value="ECO:0007669"/>
    <property type="project" value="UniProtKB-KW"/>
</dbReference>
<name>G9YKF1_9FIRM</name>
<evidence type="ECO:0000313" key="2">
    <source>
        <dbReference type="Proteomes" id="UP000005481"/>
    </source>
</evidence>
<dbReference type="SUPFAM" id="SSF51161">
    <property type="entry name" value="Trimeric LpxA-like enzymes"/>
    <property type="match status" value="1"/>
</dbReference>
<dbReference type="Pfam" id="PF00132">
    <property type="entry name" value="Hexapep"/>
    <property type="match status" value="1"/>
</dbReference>
<organism evidence="1 2">
    <name type="scientific">Anaeroglobus geminatus F0357</name>
    <dbReference type="NCBI Taxonomy" id="861450"/>
    <lineage>
        <taxon>Bacteria</taxon>
        <taxon>Bacillati</taxon>
        <taxon>Bacillota</taxon>
        <taxon>Negativicutes</taxon>
        <taxon>Veillonellales</taxon>
        <taxon>Veillonellaceae</taxon>
        <taxon>Anaeroglobus</taxon>
    </lineage>
</organism>
<proteinExistence type="predicted"/>
<evidence type="ECO:0000313" key="1">
    <source>
        <dbReference type="EMBL" id="EHM37213.1"/>
    </source>
</evidence>
<dbReference type="InterPro" id="IPR001451">
    <property type="entry name" value="Hexapep"/>
</dbReference>
<dbReference type="STRING" id="861450.HMPREF0080_02161"/>
<comment type="caution">
    <text evidence="1">The sequence shown here is derived from an EMBL/GenBank/DDBJ whole genome shotgun (WGS) entry which is preliminary data.</text>
</comment>
<dbReference type="PANTHER" id="PTHR13061:SF29">
    <property type="entry name" value="GAMMA CARBONIC ANHYDRASE-LIKE 1, MITOCHONDRIAL-RELATED"/>
    <property type="match status" value="1"/>
</dbReference>
<dbReference type="PANTHER" id="PTHR13061">
    <property type="entry name" value="DYNACTIN SUBUNIT P25"/>
    <property type="match status" value="1"/>
</dbReference>
<dbReference type="RefSeq" id="WP_006791122.1">
    <property type="nucleotide sequence ID" value="NZ_JH417616.1"/>
</dbReference>
<dbReference type="eggNOG" id="COG0663">
    <property type="taxonomic scope" value="Bacteria"/>
</dbReference>
<dbReference type="EMBL" id="AGCJ01000102">
    <property type="protein sequence ID" value="EHM37213.1"/>
    <property type="molecule type" value="Genomic_DNA"/>
</dbReference>
<protein>
    <submittedName>
        <fullName evidence="1">Bacterial transferase hexapeptide repeat protein</fullName>
    </submittedName>
</protein>
<accession>G9YKF1</accession>
<dbReference type="CDD" id="cd04645">
    <property type="entry name" value="LbH_gamma_CA_like"/>
    <property type="match status" value="1"/>
</dbReference>
<dbReference type="AlphaFoldDB" id="G9YKF1"/>
<keyword evidence="2" id="KW-1185">Reference proteome</keyword>
<dbReference type="HOGENOM" id="CLU_064827_4_1_9"/>